<dbReference type="AlphaFoldDB" id="A0A7W9ZGZ6"/>
<dbReference type="Proteomes" id="UP000544872">
    <property type="component" value="Unassembled WGS sequence"/>
</dbReference>
<proteinExistence type="predicted"/>
<accession>A0A7W9ZGZ6</accession>
<reference evidence="1 2" key="1">
    <citation type="submission" date="2020-08" db="EMBL/GenBank/DDBJ databases">
        <title>Genomic Encyclopedia of Type Strains, Phase IV (KMG-IV): sequencing the most valuable type-strain genomes for metagenomic binning, comparative biology and taxonomic classification.</title>
        <authorList>
            <person name="Goeker M."/>
        </authorList>
    </citation>
    <scope>NUCLEOTIDE SEQUENCE [LARGE SCALE GENOMIC DNA]</scope>
    <source>
        <strain evidence="1 2">DSM 11590</strain>
    </source>
</reference>
<protein>
    <submittedName>
        <fullName evidence="1">Uncharacterized protein</fullName>
    </submittedName>
</protein>
<name>A0A7W9ZGZ6_NOVIT</name>
<organism evidence="1 2">
    <name type="scientific">Novispirillum itersonii</name>
    <name type="common">Aquaspirillum itersonii</name>
    <dbReference type="NCBI Taxonomy" id="189"/>
    <lineage>
        <taxon>Bacteria</taxon>
        <taxon>Pseudomonadati</taxon>
        <taxon>Pseudomonadota</taxon>
        <taxon>Alphaproteobacteria</taxon>
        <taxon>Rhodospirillales</taxon>
        <taxon>Novispirillaceae</taxon>
        <taxon>Novispirillum</taxon>
    </lineage>
</organism>
<dbReference type="RefSeq" id="WP_184263286.1">
    <property type="nucleotide sequence ID" value="NZ_JACIIX010000006.1"/>
</dbReference>
<sequence>MDTPSTAAPRRIDLALARLGDAVDLLEQVGQAALDRMEMSGHDSGSLAALTAELSAVRSDYHSLKLTGQQASGRIDAAIGRLRAVLEM</sequence>
<comment type="caution">
    <text evidence="1">The sequence shown here is derived from an EMBL/GenBank/DDBJ whole genome shotgun (WGS) entry which is preliminary data.</text>
</comment>
<dbReference type="EMBL" id="JACIIX010000006">
    <property type="protein sequence ID" value="MBB6210447.1"/>
    <property type="molecule type" value="Genomic_DNA"/>
</dbReference>
<evidence type="ECO:0000313" key="1">
    <source>
        <dbReference type="EMBL" id="MBB6210447.1"/>
    </source>
</evidence>
<gene>
    <name evidence="1" type="ORF">FHS48_001863</name>
</gene>
<evidence type="ECO:0000313" key="2">
    <source>
        <dbReference type="Proteomes" id="UP000544872"/>
    </source>
</evidence>
<keyword evidence="2" id="KW-1185">Reference proteome</keyword>